<dbReference type="RefSeq" id="WP_157846923.1">
    <property type="nucleotide sequence ID" value="NZ_CP108164.1"/>
</dbReference>
<reference evidence="1 2" key="1">
    <citation type="submission" date="2022-10" db="EMBL/GenBank/DDBJ databases">
        <title>The complete genomes of actinobacterial strains from the NBC collection.</title>
        <authorList>
            <person name="Joergensen T.S."/>
            <person name="Alvarez Arevalo M."/>
            <person name="Sterndorff E.B."/>
            <person name="Faurdal D."/>
            <person name="Vuksanovic O."/>
            <person name="Mourched A.-S."/>
            <person name="Charusanti P."/>
            <person name="Shaw S."/>
            <person name="Blin K."/>
            <person name="Weber T."/>
        </authorList>
    </citation>
    <scope>NUCLEOTIDE SEQUENCE [LARGE SCALE GENOMIC DNA]</scope>
    <source>
        <strain evidence="1 2">NBC_00156</strain>
    </source>
</reference>
<dbReference type="EMBL" id="CP108164">
    <property type="protein sequence ID" value="WTQ79092.1"/>
    <property type="molecule type" value="Genomic_DNA"/>
</dbReference>
<sequence length="42" mass="4846">MEKNPEVAGEEYESPIMVELGEFTELTNGIGSQTWDTIWLWD</sequence>
<dbReference type="NCBIfam" id="NF033521">
    <property type="entry name" value="lasso_leader_L3"/>
    <property type="match status" value="1"/>
</dbReference>
<name>A0ABZ1KGS8_STRAH</name>
<accession>A0ABZ1KGS8</accession>
<proteinExistence type="predicted"/>
<organism evidence="1 2">
    <name type="scientific">Streptomyces achromogenes</name>
    <dbReference type="NCBI Taxonomy" id="67255"/>
    <lineage>
        <taxon>Bacteria</taxon>
        <taxon>Bacillati</taxon>
        <taxon>Actinomycetota</taxon>
        <taxon>Actinomycetes</taxon>
        <taxon>Kitasatosporales</taxon>
        <taxon>Streptomycetaceae</taxon>
        <taxon>Streptomyces</taxon>
    </lineage>
</organism>
<keyword evidence="2" id="KW-1185">Reference proteome</keyword>
<dbReference type="GeneID" id="97279102"/>
<protein>
    <submittedName>
        <fullName evidence="1">Lasso RiPP family leader peptide-containing protein</fullName>
    </submittedName>
</protein>
<evidence type="ECO:0000313" key="1">
    <source>
        <dbReference type="EMBL" id="WTQ79092.1"/>
    </source>
</evidence>
<evidence type="ECO:0000313" key="2">
    <source>
        <dbReference type="Proteomes" id="UP001622557"/>
    </source>
</evidence>
<gene>
    <name evidence="1" type="ORF">OG350_01720</name>
</gene>
<dbReference type="Proteomes" id="UP001622557">
    <property type="component" value="Chromosome"/>
</dbReference>